<feature type="domain" description="Glycoside hydrolase family 5" evidence="6">
    <location>
        <begin position="238"/>
        <end position="464"/>
    </location>
</feature>
<dbReference type="GO" id="GO:0000272">
    <property type="term" value="P:polysaccharide catabolic process"/>
    <property type="evidence" value="ECO:0007669"/>
    <property type="project" value="InterPro"/>
</dbReference>
<comment type="catalytic activity">
    <reaction evidence="1">
        <text>Random hydrolysis of (1-&gt;4)-beta-D-mannosidic linkages in mannans, galactomannans and glucomannans.</text>
        <dbReference type="EC" id="3.2.1.78"/>
    </reaction>
</comment>
<dbReference type="InterPro" id="IPR017853">
    <property type="entry name" value="GH"/>
</dbReference>
<name>A0A850NH00_9FLAO</name>
<protein>
    <recommendedName>
        <fullName evidence="2">mannan endo-1,4-beta-mannosidase</fullName>
        <ecNumber evidence="2">3.2.1.78</ecNumber>
    </recommendedName>
</protein>
<dbReference type="Pfam" id="PF00150">
    <property type="entry name" value="Cellulase"/>
    <property type="match status" value="1"/>
</dbReference>
<dbReference type="InterPro" id="IPR001547">
    <property type="entry name" value="Glyco_hydro_5"/>
</dbReference>
<dbReference type="SUPFAM" id="SSF51445">
    <property type="entry name" value="(Trans)glycosidases"/>
    <property type="match status" value="1"/>
</dbReference>
<dbReference type="Proteomes" id="UP000558089">
    <property type="component" value="Unassembled WGS sequence"/>
</dbReference>
<evidence type="ECO:0000259" key="6">
    <source>
        <dbReference type="Pfam" id="PF00150"/>
    </source>
</evidence>
<sequence>MMAKKNLYRALLLLSFLAVNAGIIYGLAAAWSFLNTGADKSAILHIGGTIEQAYQPKIIWTIEGQRGRKISKQALGELEKDYLNAWYVKNIALNSYDQLGIADYYTEDARKQVNNLVQNNQDNHVRIATTTLSHHPQLEFYSLDGKLAVLTDHNVVQFEKVYIDGTLVHQQRTLHSYQVILMLEDGFWRIRQMVKIPNPDETENEPKQLSFDTKKWRGINYYPKDNPWNMFGRTFDESYIQKDFRTINTMGLHSVRVFVPFEVFGGASVKEEMLAQLEKLLDIAKEHNLKVLVTLFDFYGNYDLMDWTLTHRHAETIVSRLKSHEALLGWDIKNEPDLDFESRGKDNVLGWLSEMAKQIKQNDSIHPVTIGWSTPEAAVHLANEMDFVSFHYYEAPENFTERFLALKDSVYDKPLVLEEYGKSSYSGIWNLFSNSEDAQASYYEKMQTILTKEQLPYFIWTLYDFETVPSSVVGRKPWRKAPQKYFGLIDSEGKEKPAYRIIDGKRKGTTN</sequence>
<accession>A0A850NH00</accession>
<keyword evidence="8" id="KW-1185">Reference proteome</keyword>
<dbReference type="Gene3D" id="3.20.20.80">
    <property type="entry name" value="Glycosidases"/>
    <property type="match status" value="1"/>
</dbReference>
<gene>
    <name evidence="7" type="ORF">GUA46_13775</name>
</gene>
<comment type="caution">
    <text evidence="7">The sequence shown here is derived from an EMBL/GenBank/DDBJ whole genome shotgun (WGS) entry which is preliminary data.</text>
</comment>
<evidence type="ECO:0000313" key="7">
    <source>
        <dbReference type="EMBL" id="NVN19414.1"/>
    </source>
</evidence>
<evidence type="ECO:0000256" key="1">
    <source>
        <dbReference type="ARBA" id="ARBA00001678"/>
    </source>
</evidence>
<evidence type="ECO:0000313" key="8">
    <source>
        <dbReference type="Proteomes" id="UP000558089"/>
    </source>
</evidence>
<evidence type="ECO:0000256" key="3">
    <source>
        <dbReference type="ARBA" id="ARBA00022801"/>
    </source>
</evidence>
<reference evidence="7 8" key="1">
    <citation type="submission" date="2020-01" db="EMBL/GenBank/DDBJ databases">
        <title>Draft Genome Analysis of Muricauda sp. HICW Isolated from coastal seawater of PR China.</title>
        <authorList>
            <person name="Chen M.-X."/>
        </authorList>
    </citation>
    <scope>NUCLEOTIDE SEQUENCE [LARGE SCALE GENOMIC DNA]</scope>
    <source>
        <strain evidence="7 8">HICW</strain>
    </source>
</reference>
<comment type="similarity">
    <text evidence="5">Belongs to the glycosyl hydrolase 5 (cellulase A) family.</text>
</comment>
<dbReference type="InterPro" id="IPR045053">
    <property type="entry name" value="MAN-like"/>
</dbReference>
<evidence type="ECO:0000256" key="4">
    <source>
        <dbReference type="ARBA" id="ARBA00023295"/>
    </source>
</evidence>
<dbReference type="GO" id="GO:0004553">
    <property type="term" value="F:hydrolase activity, hydrolyzing O-glycosyl compounds"/>
    <property type="evidence" value="ECO:0007669"/>
    <property type="project" value="InterPro"/>
</dbReference>
<proteinExistence type="inferred from homology"/>
<dbReference type="PANTHER" id="PTHR31451">
    <property type="match status" value="1"/>
</dbReference>
<evidence type="ECO:0000256" key="2">
    <source>
        <dbReference type="ARBA" id="ARBA00012706"/>
    </source>
</evidence>
<organism evidence="7 8">
    <name type="scientific">Flagellimonas chongwuensis</name>
    <dbReference type="NCBI Taxonomy" id="2697365"/>
    <lineage>
        <taxon>Bacteria</taxon>
        <taxon>Pseudomonadati</taxon>
        <taxon>Bacteroidota</taxon>
        <taxon>Flavobacteriia</taxon>
        <taxon>Flavobacteriales</taxon>
        <taxon>Flavobacteriaceae</taxon>
        <taxon>Flagellimonas</taxon>
    </lineage>
</organism>
<keyword evidence="3 5" id="KW-0378">Hydrolase</keyword>
<dbReference type="AlphaFoldDB" id="A0A850NH00"/>
<evidence type="ECO:0000256" key="5">
    <source>
        <dbReference type="RuleBase" id="RU361153"/>
    </source>
</evidence>
<dbReference type="EMBL" id="WYET01000007">
    <property type="protein sequence ID" value="NVN19414.1"/>
    <property type="molecule type" value="Genomic_DNA"/>
</dbReference>
<keyword evidence="4 5" id="KW-0326">Glycosidase</keyword>
<dbReference type="EC" id="3.2.1.78" evidence="2"/>